<feature type="domain" description="DUF11" evidence="3">
    <location>
        <begin position="189"/>
        <end position="270"/>
    </location>
</feature>
<dbReference type="AlphaFoldDB" id="A0A8J3Q3B1"/>
<feature type="transmembrane region" description="Helical" evidence="2">
    <location>
        <begin position="374"/>
        <end position="394"/>
    </location>
</feature>
<evidence type="ECO:0000313" key="5">
    <source>
        <dbReference type="Proteomes" id="UP000612899"/>
    </source>
</evidence>
<dbReference type="Proteomes" id="UP000612899">
    <property type="component" value="Unassembled WGS sequence"/>
</dbReference>
<name>A0A8J3Q3B1_9ACTN</name>
<feature type="region of interest" description="Disordered" evidence="1">
    <location>
        <begin position="316"/>
        <end position="349"/>
    </location>
</feature>
<dbReference type="InterPro" id="IPR001434">
    <property type="entry name" value="OmcB-like_DUF11"/>
</dbReference>
<keyword evidence="5" id="KW-1185">Reference proteome</keyword>
<keyword evidence="2" id="KW-1133">Transmembrane helix</keyword>
<evidence type="ECO:0000313" key="4">
    <source>
        <dbReference type="EMBL" id="GIH02616.1"/>
    </source>
</evidence>
<feature type="compositionally biased region" description="Low complexity" evidence="1">
    <location>
        <begin position="321"/>
        <end position="349"/>
    </location>
</feature>
<evidence type="ECO:0000256" key="1">
    <source>
        <dbReference type="SAM" id="MobiDB-lite"/>
    </source>
</evidence>
<proteinExistence type="predicted"/>
<reference evidence="4" key="1">
    <citation type="submission" date="2021-01" db="EMBL/GenBank/DDBJ databases">
        <title>Whole genome shotgun sequence of Rhizocola hellebori NBRC 109834.</title>
        <authorList>
            <person name="Komaki H."/>
            <person name="Tamura T."/>
        </authorList>
    </citation>
    <scope>NUCLEOTIDE SEQUENCE</scope>
    <source>
        <strain evidence="4">NBRC 109834</strain>
    </source>
</reference>
<organism evidence="4 5">
    <name type="scientific">Rhizocola hellebori</name>
    <dbReference type="NCBI Taxonomy" id="1392758"/>
    <lineage>
        <taxon>Bacteria</taxon>
        <taxon>Bacillati</taxon>
        <taxon>Actinomycetota</taxon>
        <taxon>Actinomycetes</taxon>
        <taxon>Micromonosporales</taxon>
        <taxon>Micromonosporaceae</taxon>
        <taxon>Rhizocola</taxon>
    </lineage>
</organism>
<evidence type="ECO:0000256" key="2">
    <source>
        <dbReference type="SAM" id="Phobius"/>
    </source>
</evidence>
<protein>
    <recommendedName>
        <fullName evidence="3">DUF11 domain-containing protein</fullName>
    </recommendedName>
</protein>
<keyword evidence="2" id="KW-0812">Transmembrane</keyword>
<dbReference type="Pfam" id="PF01345">
    <property type="entry name" value="DUF11"/>
    <property type="match status" value="1"/>
</dbReference>
<gene>
    <name evidence="4" type="ORF">Rhe02_06830</name>
</gene>
<keyword evidence="2" id="KW-0472">Membrane</keyword>
<evidence type="ECO:0000259" key="3">
    <source>
        <dbReference type="Pfam" id="PF01345"/>
    </source>
</evidence>
<sequence>MLGSKTGVRAVTEGLKIRGVTPLRRRLAAVLAFVAFMMVGASPVWADVVPRAFIGNSNGNPGGFSGNYYMYRGEILSSYFGITVPLDGGTYTVNISTSAMQGRVSIDRVEGNGCSGSGNSGTCQLTMPTFPDQPDGGLLDGSATLRAAADAPLGKAGDLVVTTPHSGSTARVPIWIVQRGVSQNIGVEVSEVWGNVGDTVAEKITVRNPGPNPLLVWGLAGNLPEGTEYVGQDGCSEGKVGGTDTFCTITRPMNPGESRTLTVRYKIVTAQFAKDGCICTQIGSYLYSTGQGGTTWVGNFITYQIKINGLVPVKKPNPGTSNPGAQAPAAIAPSLAPSESAVPSESATPSASASIETIAIEPAALPKTDNPSRWPVLVAIALLIVGLAGGFGVWHRQRAASRPAAGAEDATEAGQSVDIALADEVQPGQE</sequence>
<dbReference type="EMBL" id="BONY01000003">
    <property type="protein sequence ID" value="GIH02616.1"/>
    <property type="molecule type" value="Genomic_DNA"/>
</dbReference>
<comment type="caution">
    <text evidence="4">The sequence shown here is derived from an EMBL/GenBank/DDBJ whole genome shotgun (WGS) entry which is preliminary data.</text>
</comment>
<accession>A0A8J3Q3B1</accession>